<dbReference type="RefSeq" id="WP_340358823.1">
    <property type="nucleotide sequence ID" value="NZ_JBBKZU010000009.1"/>
</dbReference>
<feature type="transmembrane region" description="Helical" evidence="2">
    <location>
        <begin position="41"/>
        <end position="61"/>
    </location>
</feature>
<keyword evidence="2" id="KW-0812">Transmembrane</keyword>
<dbReference type="EMBL" id="JBBKZU010000009">
    <property type="protein sequence ID" value="MEJ8813583.1"/>
    <property type="molecule type" value="Genomic_DNA"/>
</dbReference>
<feature type="region of interest" description="Disordered" evidence="1">
    <location>
        <begin position="348"/>
        <end position="379"/>
    </location>
</feature>
<feature type="compositionally biased region" description="Basic and acidic residues" evidence="1">
    <location>
        <begin position="370"/>
        <end position="379"/>
    </location>
</feature>
<dbReference type="PANTHER" id="PTHR23028:SF53">
    <property type="entry name" value="ACYL_TRANSF_3 DOMAIN-CONTAINING PROTEIN"/>
    <property type="match status" value="1"/>
</dbReference>
<dbReference type="EC" id="2.3.-.-" evidence="4"/>
<keyword evidence="2" id="KW-0472">Membrane</keyword>
<feature type="transmembrane region" description="Helical" evidence="2">
    <location>
        <begin position="81"/>
        <end position="102"/>
    </location>
</feature>
<keyword evidence="2" id="KW-1133">Transmembrane helix</keyword>
<dbReference type="Proteomes" id="UP001365846">
    <property type="component" value="Unassembled WGS sequence"/>
</dbReference>
<dbReference type="Pfam" id="PF01757">
    <property type="entry name" value="Acyl_transf_3"/>
    <property type="match status" value="1"/>
</dbReference>
<evidence type="ECO:0000313" key="4">
    <source>
        <dbReference type="EMBL" id="MEJ8813583.1"/>
    </source>
</evidence>
<sequence length="379" mass="41688">MDTKPPHEVRLGYLPALDGIRAIAIAMVLVFHSGFHPTGGGYLGVDVFFVLSGFLITKLLASEMAQHGRLDLASFYGRRALRLYPPFLIVLACVTLPGHILWPDIPIWRDAALAGLYLSDYAQALHYVPSPLTYTWSLAVEEHFYVLWPLALPFVLRSRNPVRVMLMLYLVAFMWRLLNLSALGWYPTYFRFDTRASGIILGCMLALMPTQAPPKYAGVLALVLLLFAAAPPSWGLMYGLGLAAPVAEVAAAILVLCAFHSSHESRLLAWAPLAYLGRLSYGIYLWHAPLMFWMRERGFSRPAILIGGGALAVALAALSYHLIDRPVRTKGRAALARWAQWRGRLPAAATERKAGSPADAQGNSAAGMRARIEAARPAR</sequence>
<feature type="transmembrane region" description="Helical" evidence="2">
    <location>
        <begin position="299"/>
        <end position="323"/>
    </location>
</feature>
<organism evidence="4 5">
    <name type="scientific">Variovorax ureilyticus</name>
    <dbReference type="NCBI Taxonomy" id="1836198"/>
    <lineage>
        <taxon>Bacteria</taxon>
        <taxon>Pseudomonadati</taxon>
        <taxon>Pseudomonadota</taxon>
        <taxon>Betaproteobacteria</taxon>
        <taxon>Burkholderiales</taxon>
        <taxon>Comamonadaceae</taxon>
        <taxon>Variovorax</taxon>
    </lineage>
</organism>
<feature type="transmembrane region" description="Helical" evidence="2">
    <location>
        <begin position="12"/>
        <end position="35"/>
    </location>
</feature>
<protein>
    <submittedName>
        <fullName evidence="4">Acyltransferase</fullName>
        <ecNumber evidence="4">2.3.-.-</ecNumber>
    </submittedName>
</protein>
<reference evidence="4 5" key="1">
    <citation type="submission" date="2024-03" db="EMBL/GenBank/DDBJ databases">
        <title>Novel species of the genus Variovorax.</title>
        <authorList>
            <person name="Liu Q."/>
            <person name="Xin Y.-H."/>
        </authorList>
    </citation>
    <scope>NUCLEOTIDE SEQUENCE [LARGE SCALE GENOMIC DNA]</scope>
    <source>
        <strain evidence="4 5">KACC 18899</strain>
    </source>
</reference>
<keyword evidence="4" id="KW-0012">Acyltransferase</keyword>
<feature type="transmembrane region" description="Helical" evidence="2">
    <location>
        <begin position="216"/>
        <end position="234"/>
    </location>
</feature>
<keyword evidence="4" id="KW-0808">Transferase</keyword>
<proteinExistence type="predicted"/>
<accession>A0ABU8VIZ4</accession>
<dbReference type="InterPro" id="IPR050879">
    <property type="entry name" value="Acyltransferase_3"/>
</dbReference>
<comment type="caution">
    <text evidence="4">The sequence shown here is derived from an EMBL/GenBank/DDBJ whole genome shotgun (WGS) entry which is preliminary data.</text>
</comment>
<evidence type="ECO:0000256" key="2">
    <source>
        <dbReference type="SAM" id="Phobius"/>
    </source>
</evidence>
<feature type="transmembrane region" description="Helical" evidence="2">
    <location>
        <begin position="267"/>
        <end position="287"/>
    </location>
</feature>
<feature type="domain" description="Acyltransferase 3" evidence="3">
    <location>
        <begin position="15"/>
        <end position="320"/>
    </location>
</feature>
<name>A0ABU8VIZ4_9BURK</name>
<evidence type="ECO:0000313" key="5">
    <source>
        <dbReference type="Proteomes" id="UP001365846"/>
    </source>
</evidence>
<dbReference type="InterPro" id="IPR002656">
    <property type="entry name" value="Acyl_transf_3_dom"/>
</dbReference>
<dbReference type="GO" id="GO:0016746">
    <property type="term" value="F:acyltransferase activity"/>
    <property type="evidence" value="ECO:0007669"/>
    <property type="project" value="UniProtKB-KW"/>
</dbReference>
<feature type="transmembrane region" description="Helical" evidence="2">
    <location>
        <begin position="240"/>
        <end position="260"/>
    </location>
</feature>
<keyword evidence="5" id="KW-1185">Reference proteome</keyword>
<dbReference type="PANTHER" id="PTHR23028">
    <property type="entry name" value="ACETYLTRANSFERASE"/>
    <property type="match status" value="1"/>
</dbReference>
<evidence type="ECO:0000256" key="1">
    <source>
        <dbReference type="SAM" id="MobiDB-lite"/>
    </source>
</evidence>
<feature type="transmembrane region" description="Helical" evidence="2">
    <location>
        <begin position="168"/>
        <end position="186"/>
    </location>
</feature>
<gene>
    <name evidence="4" type="ORF">WKW77_21030</name>
</gene>
<evidence type="ECO:0000259" key="3">
    <source>
        <dbReference type="Pfam" id="PF01757"/>
    </source>
</evidence>